<evidence type="ECO:0000256" key="2">
    <source>
        <dbReference type="ARBA" id="ARBA00022692"/>
    </source>
</evidence>
<dbReference type="Pfam" id="PF18911">
    <property type="entry name" value="PKD_4"/>
    <property type="match status" value="3"/>
</dbReference>
<feature type="domain" description="PKD" evidence="6">
    <location>
        <begin position="179"/>
        <end position="258"/>
    </location>
</feature>
<keyword evidence="4" id="KW-1133">Transmembrane helix</keyword>
<dbReference type="GO" id="GO:0005261">
    <property type="term" value="F:monoatomic cation channel activity"/>
    <property type="evidence" value="ECO:0007669"/>
    <property type="project" value="TreeGrafter"/>
</dbReference>
<dbReference type="SUPFAM" id="SSF49299">
    <property type="entry name" value="PKD domain"/>
    <property type="match status" value="3"/>
</dbReference>
<evidence type="ECO:0000313" key="7">
    <source>
        <dbReference type="EMBL" id="GAG19697.1"/>
    </source>
</evidence>
<comment type="subcellular location">
    <subcellularLocation>
        <location evidence="1">Membrane</location>
        <topology evidence="1">Multi-pass membrane protein</topology>
    </subcellularLocation>
</comment>
<comment type="caution">
    <text evidence="7">The sequence shown here is derived from an EMBL/GenBank/DDBJ whole genome shotgun (WGS) entry which is preliminary data.</text>
</comment>
<proteinExistence type="predicted"/>
<dbReference type="PROSITE" id="PS50093">
    <property type="entry name" value="PKD"/>
    <property type="match status" value="3"/>
</dbReference>
<name>X0W8X3_9ZZZZ</name>
<evidence type="ECO:0000256" key="1">
    <source>
        <dbReference type="ARBA" id="ARBA00004141"/>
    </source>
</evidence>
<keyword evidence="5" id="KW-0472">Membrane</keyword>
<evidence type="ECO:0000256" key="5">
    <source>
        <dbReference type="ARBA" id="ARBA00023136"/>
    </source>
</evidence>
<dbReference type="PANTHER" id="PTHR46730:SF1">
    <property type="entry name" value="PLAT DOMAIN-CONTAINING PROTEIN"/>
    <property type="match status" value="1"/>
</dbReference>
<dbReference type="EMBL" id="BARS01035540">
    <property type="protein sequence ID" value="GAG19697.1"/>
    <property type="molecule type" value="Genomic_DNA"/>
</dbReference>
<dbReference type="CDD" id="cd00146">
    <property type="entry name" value="PKD"/>
    <property type="match status" value="3"/>
</dbReference>
<protein>
    <recommendedName>
        <fullName evidence="6">PKD domain-containing protein</fullName>
    </recommendedName>
</protein>
<dbReference type="InterPro" id="IPR000601">
    <property type="entry name" value="PKD_dom"/>
</dbReference>
<feature type="domain" description="PKD" evidence="6">
    <location>
        <begin position="1"/>
        <end position="82"/>
    </location>
</feature>
<dbReference type="GO" id="GO:0006816">
    <property type="term" value="P:calcium ion transport"/>
    <property type="evidence" value="ECO:0007669"/>
    <property type="project" value="TreeGrafter"/>
</dbReference>
<evidence type="ECO:0000256" key="3">
    <source>
        <dbReference type="ARBA" id="ARBA00022737"/>
    </source>
</evidence>
<reference evidence="7" key="1">
    <citation type="journal article" date="2014" name="Front. Microbiol.">
        <title>High frequency of phylogenetically diverse reductive dehalogenase-homologous genes in deep subseafloor sedimentary metagenomes.</title>
        <authorList>
            <person name="Kawai M."/>
            <person name="Futagami T."/>
            <person name="Toyoda A."/>
            <person name="Takaki Y."/>
            <person name="Nishi S."/>
            <person name="Hori S."/>
            <person name="Arai W."/>
            <person name="Tsubouchi T."/>
            <person name="Morono Y."/>
            <person name="Uchiyama I."/>
            <person name="Ito T."/>
            <person name="Fujiyama A."/>
            <person name="Inagaki F."/>
            <person name="Takami H."/>
        </authorList>
    </citation>
    <scope>NUCLEOTIDE SEQUENCE</scope>
    <source>
        <strain evidence="7">Expedition CK06-06</strain>
    </source>
</reference>
<evidence type="ECO:0000256" key="4">
    <source>
        <dbReference type="ARBA" id="ARBA00022989"/>
    </source>
</evidence>
<gene>
    <name evidence="7" type="ORF">S01H1_54748</name>
</gene>
<sequence length="258" mass="26452">PVAAFTFTPTIPLVNGWVQFNASASSDPDGSIANYAWNFGDGSTDIGSVVWHTFSGAGIYVVTLTVTDDDGAANTITQTIQVGGSVNSAPTASFSYLPASPTIGEWVRFDGAGSTDSDGSISSHQWSFGDGTVPVSGPVVYHQFTGPGTYVVSLTVTDDDGATDTAVQSIGVGMVQQAPVALFTFVPVAPAAGQSVFFNASASYDPDGAIVSYAWDLDGNGVDDAFAPTMNATYNSPGVAMVRLTVIDNDGLSSTSTQ</sequence>
<evidence type="ECO:0000259" key="6">
    <source>
        <dbReference type="PROSITE" id="PS50093"/>
    </source>
</evidence>
<dbReference type="SMART" id="SM00089">
    <property type="entry name" value="PKD"/>
    <property type="match status" value="3"/>
</dbReference>
<keyword evidence="3" id="KW-0677">Repeat</keyword>
<accession>X0W8X3</accession>
<feature type="non-terminal residue" evidence="7">
    <location>
        <position position="258"/>
    </location>
</feature>
<feature type="domain" description="PKD" evidence="6">
    <location>
        <begin position="90"/>
        <end position="172"/>
    </location>
</feature>
<dbReference type="GO" id="GO:0005886">
    <property type="term" value="C:plasma membrane"/>
    <property type="evidence" value="ECO:0007669"/>
    <property type="project" value="TreeGrafter"/>
</dbReference>
<dbReference type="AlphaFoldDB" id="X0W8X3"/>
<dbReference type="Gene3D" id="2.60.40.10">
    <property type="entry name" value="Immunoglobulins"/>
    <property type="match status" value="3"/>
</dbReference>
<dbReference type="InterPro" id="IPR035986">
    <property type="entry name" value="PKD_dom_sf"/>
</dbReference>
<dbReference type="InterPro" id="IPR013783">
    <property type="entry name" value="Ig-like_fold"/>
</dbReference>
<feature type="non-terminal residue" evidence="7">
    <location>
        <position position="1"/>
    </location>
</feature>
<keyword evidence="2" id="KW-0812">Transmembrane</keyword>
<dbReference type="PANTHER" id="PTHR46730">
    <property type="entry name" value="POLYCYSTIN-1"/>
    <property type="match status" value="1"/>
</dbReference>
<organism evidence="7">
    <name type="scientific">marine sediment metagenome</name>
    <dbReference type="NCBI Taxonomy" id="412755"/>
    <lineage>
        <taxon>unclassified sequences</taxon>
        <taxon>metagenomes</taxon>
        <taxon>ecological metagenomes</taxon>
    </lineage>
</organism>
<dbReference type="InterPro" id="IPR022409">
    <property type="entry name" value="PKD/Chitinase_dom"/>
</dbReference>